<dbReference type="AlphaFoldDB" id="A0A8H6LZ10"/>
<name>A0A8H6LZ10_9AGAR</name>
<dbReference type="OrthoDB" id="10517826at2759"/>
<reference evidence="2 3" key="1">
    <citation type="submission" date="2020-07" db="EMBL/GenBank/DDBJ databases">
        <title>Comparative genomics of pyrophilous fungi reveals a link between fire events and developmental genes.</title>
        <authorList>
            <consortium name="DOE Joint Genome Institute"/>
            <person name="Steindorff A.S."/>
            <person name="Carver A."/>
            <person name="Calhoun S."/>
            <person name="Stillman K."/>
            <person name="Liu H."/>
            <person name="Lipzen A."/>
            <person name="Pangilinan J."/>
            <person name="Labutti K."/>
            <person name="Bruns T.D."/>
            <person name="Grigoriev I.V."/>
        </authorList>
    </citation>
    <scope>NUCLEOTIDE SEQUENCE [LARGE SCALE GENOMIC DNA]</scope>
    <source>
        <strain evidence="2 3">CBS 144469</strain>
    </source>
</reference>
<gene>
    <name evidence="2" type="ORF">DFP72DRAFT_855546</name>
</gene>
<dbReference type="EMBL" id="JACGCI010000094">
    <property type="protein sequence ID" value="KAF6746286.1"/>
    <property type="molecule type" value="Genomic_DNA"/>
</dbReference>
<proteinExistence type="predicted"/>
<evidence type="ECO:0000313" key="2">
    <source>
        <dbReference type="EMBL" id="KAF6746286.1"/>
    </source>
</evidence>
<sequence length="898" mass="97277">MSLEYLDLAGPTSLARITGGPRVNIPPARLTLEIHDVPNVGNYPVGRFGIMSRNDNSEYIHTFLPLNAEDVHSSHMEYYSQSDSSMNSDDDAMDVLSGGSPSFAPGSFVPYVGLMDHASLEGNLPGGDFHVHHEDSGNINIIVHDDDEMNDDSSYADEEDELDDDEDDDDEDDSDSLAAGKGDRCSLSSCDGECYSYALSDASDYSEAASDDDRLDAMARLGEDIDEDRFQKAPTFGGDKGEGGLTYLSRFASDIEPLSAVSYRNSLLFSSSEGNTVNDCGGEGVAESIMRSPKRARMMVVEVADRPVHSSVGRVTVDIGSLAIRSQYPLIDFQCGIPANSADFLSRSAIVNLVGQVPGLYQSAGRCFFAMPPIPIGNATKALLAIVTSMHRSVVHGCIVALATLYVQQGRDGLATLGPVELRLALMAEGYGWTHLSLGSIGCSRPYCLISGSQCRDRLRASGALYRMSTEPLWCGDGGEDGMVCPKGRRHIFTSVVTAFRQVHAMFCTTGIVFIPFAIFMCGLPTGGFAARCCGTGPKEDLLTVCGRPATDAFEPWTLRPAAGADDRRNISKWGQKCSGSQDDMRTTYVWLYLRLNNNTEETRKTISGRIYRVTKAEAASMPCRRSSPIVSPCVTTPEQIDMALVSQLGLTDTLLNDTRTFGDINNLQLELLLTISPSDSSFSVLGTGVPPKVYSETGPIEDDMSVFLSAARFKITFQGSPFAGGSFNIDAPWTHCSYSTIKLLKRDGEVLRTIKIRLGSYGKRYNRVAQCTLPDDLFQRLTPDELHEAVIEHTLPLNTNSVFVLNALYAVLPQALPFNAVVVKYHLQCAPELVSMSESSPSSDVSRSSAAGSDITSDQVLLRKGAHHTVYRHQLYPHTASTTSVLAQVGSGSVCLQ</sequence>
<evidence type="ECO:0000313" key="3">
    <source>
        <dbReference type="Proteomes" id="UP000521943"/>
    </source>
</evidence>
<feature type="compositionally biased region" description="Acidic residues" evidence="1">
    <location>
        <begin position="145"/>
        <end position="175"/>
    </location>
</feature>
<protein>
    <submittedName>
        <fullName evidence="2">Uncharacterized protein</fullName>
    </submittedName>
</protein>
<accession>A0A8H6LZ10</accession>
<evidence type="ECO:0000256" key="1">
    <source>
        <dbReference type="SAM" id="MobiDB-lite"/>
    </source>
</evidence>
<feature type="region of interest" description="Disordered" evidence="1">
    <location>
        <begin position="143"/>
        <end position="182"/>
    </location>
</feature>
<keyword evidence="3" id="KW-1185">Reference proteome</keyword>
<organism evidence="2 3">
    <name type="scientific">Ephemerocybe angulata</name>
    <dbReference type="NCBI Taxonomy" id="980116"/>
    <lineage>
        <taxon>Eukaryota</taxon>
        <taxon>Fungi</taxon>
        <taxon>Dikarya</taxon>
        <taxon>Basidiomycota</taxon>
        <taxon>Agaricomycotina</taxon>
        <taxon>Agaricomycetes</taxon>
        <taxon>Agaricomycetidae</taxon>
        <taxon>Agaricales</taxon>
        <taxon>Agaricineae</taxon>
        <taxon>Psathyrellaceae</taxon>
        <taxon>Ephemerocybe</taxon>
    </lineage>
</organism>
<dbReference type="Proteomes" id="UP000521943">
    <property type="component" value="Unassembled WGS sequence"/>
</dbReference>
<comment type="caution">
    <text evidence="2">The sequence shown here is derived from an EMBL/GenBank/DDBJ whole genome shotgun (WGS) entry which is preliminary data.</text>
</comment>